<evidence type="ECO:0000313" key="2">
    <source>
        <dbReference type="EMBL" id="KAK8718933.1"/>
    </source>
</evidence>
<dbReference type="InterPro" id="IPR045573">
    <property type="entry name" value="Fut8_N_cat"/>
</dbReference>
<proteinExistence type="predicted"/>
<evidence type="ECO:0000259" key="1">
    <source>
        <dbReference type="Pfam" id="PF19745"/>
    </source>
</evidence>
<comment type="caution">
    <text evidence="2">The sequence shown here is derived from an EMBL/GenBank/DDBJ whole genome shotgun (WGS) entry which is preliminary data.</text>
</comment>
<organism evidence="2 3">
    <name type="scientific">Cherax quadricarinatus</name>
    <name type="common">Australian red claw crayfish</name>
    <dbReference type="NCBI Taxonomy" id="27406"/>
    <lineage>
        <taxon>Eukaryota</taxon>
        <taxon>Metazoa</taxon>
        <taxon>Ecdysozoa</taxon>
        <taxon>Arthropoda</taxon>
        <taxon>Crustacea</taxon>
        <taxon>Multicrustacea</taxon>
        <taxon>Malacostraca</taxon>
        <taxon>Eumalacostraca</taxon>
        <taxon>Eucarida</taxon>
        <taxon>Decapoda</taxon>
        <taxon>Pleocyemata</taxon>
        <taxon>Astacidea</taxon>
        <taxon>Parastacoidea</taxon>
        <taxon>Parastacidae</taxon>
        <taxon>Cherax</taxon>
    </lineage>
</organism>
<reference evidence="2 3" key="1">
    <citation type="journal article" date="2024" name="BMC Genomics">
        <title>Genome assembly of redclaw crayfish (Cherax quadricarinatus) provides insights into its immune adaptation and hypoxia tolerance.</title>
        <authorList>
            <person name="Liu Z."/>
            <person name="Zheng J."/>
            <person name="Li H."/>
            <person name="Fang K."/>
            <person name="Wang S."/>
            <person name="He J."/>
            <person name="Zhou D."/>
            <person name="Weng S."/>
            <person name="Chi M."/>
            <person name="Gu Z."/>
            <person name="He J."/>
            <person name="Li F."/>
            <person name="Wang M."/>
        </authorList>
    </citation>
    <scope>NUCLEOTIDE SEQUENCE [LARGE SCALE GENOMIC DNA]</scope>
    <source>
        <strain evidence="2">ZL_2023a</strain>
    </source>
</reference>
<dbReference type="Proteomes" id="UP001445076">
    <property type="component" value="Unassembled WGS sequence"/>
</dbReference>
<keyword evidence="3" id="KW-1185">Reference proteome</keyword>
<feature type="non-terminal residue" evidence="2">
    <location>
        <position position="125"/>
    </location>
</feature>
<protein>
    <recommendedName>
        <fullName evidence="1">Alpha-(1,6)-fucosyltransferase N- and catalytic domain-containing protein</fullName>
    </recommendedName>
</protein>
<dbReference type="AlphaFoldDB" id="A0AAW0VNT6"/>
<name>A0AAW0VNT6_CHEQU</name>
<feature type="domain" description="Alpha-(1,6)-fucosyltransferase N- and catalytic" evidence="1">
    <location>
        <begin position="9"/>
        <end position="124"/>
    </location>
</feature>
<evidence type="ECO:0000313" key="3">
    <source>
        <dbReference type="Proteomes" id="UP001445076"/>
    </source>
</evidence>
<dbReference type="PANTHER" id="PTHR13132">
    <property type="entry name" value="ALPHA- 1,6 -FUCOSYLTRANSFERASE"/>
    <property type="match status" value="1"/>
</dbReference>
<dbReference type="EMBL" id="JARKIK010003552">
    <property type="protein sequence ID" value="KAK8718933.1"/>
    <property type="molecule type" value="Genomic_DNA"/>
</dbReference>
<dbReference type="Pfam" id="PF19745">
    <property type="entry name" value="FUT8_N_cat"/>
    <property type="match status" value="1"/>
</dbReference>
<dbReference type="PANTHER" id="PTHR13132:SF29">
    <property type="entry name" value="ALPHA-(1,6)-FUCOSYLTRANSFERASE"/>
    <property type="match status" value="1"/>
</dbReference>
<feature type="non-terminal residue" evidence="2">
    <location>
        <position position="1"/>
    </location>
</feature>
<dbReference type="GO" id="GO:0006487">
    <property type="term" value="P:protein N-linked glycosylation"/>
    <property type="evidence" value="ECO:0007669"/>
    <property type="project" value="TreeGrafter"/>
</dbReference>
<dbReference type="Gene3D" id="1.10.287.1060">
    <property type="entry name" value="ESAT-6-like"/>
    <property type="match status" value="1"/>
</dbReference>
<dbReference type="GO" id="GO:0046921">
    <property type="term" value="F:alpha-(1-&gt;6)-fucosyltransferase activity"/>
    <property type="evidence" value="ECO:0007669"/>
    <property type="project" value="TreeGrafter"/>
</dbReference>
<gene>
    <name evidence="2" type="ORF">OTU49_014352</name>
</gene>
<accession>A0AAW0VNT6</accession>
<sequence>RSPENETAAPTSESKPTLDFEVTRRLVETNLRDAYFFFSNQLKQLYSSNTKMKPEDFKNLQKEGAERIRILQYDLRRLGQVGDEEGSWRQREAEELSEEIQHRLHRLQHPPDCATAKKLLCDLNA</sequence>